<accession>A0A2R6R6A7</accession>
<comment type="caution">
    <text evidence="3">The sequence shown here is derived from an EMBL/GenBank/DDBJ whole genome shotgun (WGS) entry which is preliminary data.</text>
</comment>
<name>A0A2R6R6A7_ACTCC</name>
<reference evidence="3 4" key="1">
    <citation type="submission" date="2017-07" db="EMBL/GenBank/DDBJ databases">
        <title>An improved, manually edited Actinidia chinensis var. chinensis (kiwifruit) genome highlights the challenges associated with draft genomes and gene prediction in plants.</title>
        <authorList>
            <person name="Pilkington S."/>
            <person name="Crowhurst R."/>
            <person name="Hilario E."/>
            <person name="Nardozza S."/>
            <person name="Fraser L."/>
            <person name="Peng Y."/>
            <person name="Gunaseelan K."/>
            <person name="Simpson R."/>
            <person name="Tahir J."/>
            <person name="Deroles S."/>
            <person name="Templeton K."/>
            <person name="Luo Z."/>
            <person name="Davy M."/>
            <person name="Cheng C."/>
            <person name="Mcneilage M."/>
            <person name="Scaglione D."/>
            <person name="Liu Y."/>
            <person name="Zhang Q."/>
            <person name="Datson P."/>
            <person name="De Silva N."/>
            <person name="Gardiner S."/>
            <person name="Bassett H."/>
            <person name="Chagne D."/>
            <person name="Mccallum J."/>
            <person name="Dzierzon H."/>
            <person name="Deng C."/>
            <person name="Wang Y.-Y."/>
            <person name="Barron N."/>
            <person name="Manako K."/>
            <person name="Bowen J."/>
            <person name="Foster T."/>
            <person name="Erridge Z."/>
            <person name="Tiffin H."/>
            <person name="Waite C."/>
            <person name="Davies K."/>
            <person name="Grierson E."/>
            <person name="Laing W."/>
            <person name="Kirk R."/>
            <person name="Chen X."/>
            <person name="Wood M."/>
            <person name="Montefiori M."/>
            <person name="Brummell D."/>
            <person name="Schwinn K."/>
            <person name="Catanach A."/>
            <person name="Fullerton C."/>
            <person name="Li D."/>
            <person name="Meiyalaghan S."/>
            <person name="Nieuwenhuizen N."/>
            <person name="Read N."/>
            <person name="Prakash R."/>
            <person name="Hunter D."/>
            <person name="Zhang H."/>
            <person name="Mckenzie M."/>
            <person name="Knabel M."/>
            <person name="Harris A."/>
            <person name="Allan A."/>
            <person name="Chen A."/>
            <person name="Janssen B."/>
            <person name="Plunkett B."/>
            <person name="Dwamena C."/>
            <person name="Voogd C."/>
            <person name="Leif D."/>
            <person name="Lafferty D."/>
            <person name="Souleyre E."/>
            <person name="Varkonyi-Gasic E."/>
            <person name="Gambi F."/>
            <person name="Hanley J."/>
            <person name="Yao J.-L."/>
            <person name="Cheung J."/>
            <person name="David K."/>
            <person name="Warren B."/>
            <person name="Marsh K."/>
            <person name="Snowden K."/>
            <person name="Lin-Wang K."/>
            <person name="Brian L."/>
            <person name="Martinez-Sanchez M."/>
            <person name="Wang M."/>
            <person name="Ileperuma N."/>
            <person name="Macnee N."/>
            <person name="Campin R."/>
            <person name="Mcatee P."/>
            <person name="Drummond R."/>
            <person name="Espley R."/>
            <person name="Ireland H."/>
            <person name="Wu R."/>
            <person name="Atkinson R."/>
            <person name="Karunairetnam S."/>
            <person name="Bulley S."/>
            <person name="Chunkath S."/>
            <person name="Hanley Z."/>
            <person name="Storey R."/>
            <person name="Thrimawithana A."/>
            <person name="Thomson S."/>
            <person name="David C."/>
            <person name="Testolin R."/>
        </authorList>
    </citation>
    <scope>NUCLEOTIDE SEQUENCE [LARGE SCALE GENOMIC DNA]</scope>
    <source>
        <strain evidence="4">cv. Red5</strain>
        <tissue evidence="3">Young leaf</tissue>
    </source>
</reference>
<gene>
    <name evidence="3" type="ORF">CEY00_Acc10596</name>
</gene>
<feature type="chain" id="PRO_5015358232" evidence="2">
    <location>
        <begin position="27"/>
        <end position="78"/>
    </location>
</feature>
<evidence type="ECO:0000256" key="2">
    <source>
        <dbReference type="SAM" id="SignalP"/>
    </source>
</evidence>
<dbReference type="AlphaFoldDB" id="A0A2R6R6A7"/>
<evidence type="ECO:0000313" key="3">
    <source>
        <dbReference type="EMBL" id="PSS21548.1"/>
    </source>
</evidence>
<organism evidence="3 4">
    <name type="scientific">Actinidia chinensis var. chinensis</name>
    <name type="common">Chinese soft-hair kiwi</name>
    <dbReference type="NCBI Taxonomy" id="1590841"/>
    <lineage>
        <taxon>Eukaryota</taxon>
        <taxon>Viridiplantae</taxon>
        <taxon>Streptophyta</taxon>
        <taxon>Embryophyta</taxon>
        <taxon>Tracheophyta</taxon>
        <taxon>Spermatophyta</taxon>
        <taxon>Magnoliopsida</taxon>
        <taxon>eudicotyledons</taxon>
        <taxon>Gunneridae</taxon>
        <taxon>Pentapetalae</taxon>
        <taxon>asterids</taxon>
        <taxon>Ericales</taxon>
        <taxon>Actinidiaceae</taxon>
        <taxon>Actinidia</taxon>
    </lineage>
</organism>
<reference evidence="4" key="2">
    <citation type="journal article" date="2018" name="BMC Genomics">
        <title>A manually annotated Actinidia chinensis var. chinensis (kiwifruit) genome highlights the challenges associated with draft genomes and gene prediction in plants.</title>
        <authorList>
            <person name="Pilkington S.M."/>
            <person name="Crowhurst R."/>
            <person name="Hilario E."/>
            <person name="Nardozza S."/>
            <person name="Fraser L."/>
            <person name="Peng Y."/>
            <person name="Gunaseelan K."/>
            <person name="Simpson R."/>
            <person name="Tahir J."/>
            <person name="Deroles S.C."/>
            <person name="Templeton K."/>
            <person name="Luo Z."/>
            <person name="Davy M."/>
            <person name="Cheng C."/>
            <person name="McNeilage M."/>
            <person name="Scaglione D."/>
            <person name="Liu Y."/>
            <person name="Zhang Q."/>
            <person name="Datson P."/>
            <person name="De Silva N."/>
            <person name="Gardiner S.E."/>
            <person name="Bassett H."/>
            <person name="Chagne D."/>
            <person name="McCallum J."/>
            <person name="Dzierzon H."/>
            <person name="Deng C."/>
            <person name="Wang Y.Y."/>
            <person name="Barron L."/>
            <person name="Manako K."/>
            <person name="Bowen J."/>
            <person name="Foster T.M."/>
            <person name="Erridge Z.A."/>
            <person name="Tiffin H."/>
            <person name="Waite C.N."/>
            <person name="Davies K.M."/>
            <person name="Grierson E.P."/>
            <person name="Laing W.A."/>
            <person name="Kirk R."/>
            <person name="Chen X."/>
            <person name="Wood M."/>
            <person name="Montefiori M."/>
            <person name="Brummell D.A."/>
            <person name="Schwinn K.E."/>
            <person name="Catanach A."/>
            <person name="Fullerton C."/>
            <person name="Li D."/>
            <person name="Meiyalaghan S."/>
            <person name="Nieuwenhuizen N."/>
            <person name="Read N."/>
            <person name="Prakash R."/>
            <person name="Hunter D."/>
            <person name="Zhang H."/>
            <person name="McKenzie M."/>
            <person name="Knabel M."/>
            <person name="Harris A."/>
            <person name="Allan A.C."/>
            <person name="Gleave A."/>
            <person name="Chen A."/>
            <person name="Janssen B.J."/>
            <person name="Plunkett B."/>
            <person name="Ampomah-Dwamena C."/>
            <person name="Voogd C."/>
            <person name="Leif D."/>
            <person name="Lafferty D."/>
            <person name="Souleyre E.J.F."/>
            <person name="Varkonyi-Gasic E."/>
            <person name="Gambi F."/>
            <person name="Hanley J."/>
            <person name="Yao J.L."/>
            <person name="Cheung J."/>
            <person name="David K.M."/>
            <person name="Warren B."/>
            <person name="Marsh K."/>
            <person name="Snowden K.C."/>
            <person name="Lin-Wang K."/>
            <person name="Brian L."/>
            <person name="Martinez-Sanchez M."/>
            <person name="Wang M."/>
            <person name="Ileperuma N."/>
            <person name="Macnee N."/>
            <person name="Campin R."/>
            <person name="McAtee P."/>
            <person name="Drummond R.S.M."/>
            <person name="Espley R.V."/>
            <person name="Ireland H.S."/>
            <person name="Wu R."/>
            <person name="Atkinson R.G."/>
            <person name="Karunairetnam S."/>
            <person name="Bulley S."/>
            <person name="Chunkath S."/>
            <person name="Hanley Z."/>
            <person name="Storey R."/>
            <person name="Thrimawithana A.H."/>
            <person name="Thomson S."/>
            <person name="David C."/>
            <person name="Testolin R."/>
            <person name="Huang H."/>
            <person name="Hellens R.P."/>
            <person name="Schaffer R.J."/>
        </authorList>
    </citation>
    <scope>NUCLEOTIDE SEQUENCE [LARGE SCALE GENOMIC DNA]</scope>
    <source>
        <strain evidence="4">cv. Red5</strain>
    </source>
</reference>
<dbReference type="EMBL" id="NKQK01000009">
    <property type="protein sequence ID" value="PSS21548.1"/>
    <property type="molecule type" value="Genomic_DNA"/>
</dbReference>
<proteinExistence type="predicted"/>
<dbReference type="Pfam" id="PF21529">
    <property type="entry name" value="GLV1-2"/>
    <property type="match status" value="1"/>
</dbReference>
<keyword evidence="4" id="KW-1185">Reference proteome</keyword>
<sequence length="78" mass="8530">MVVLPSKRLLLVAFFLLCFASITAKARSLPKARSNGGAKGDQNDTLTVAQPEKMQPHSHEDLETMDYTPAGKKPPIHN</sequence>
<dbReference type="InParanoid" id="A0A2R6R6A7"/>
<evidence type="ECO:0000256" key="1">
    <source>
        <dbReference type="SAM" id="MobiDB-lite"/>
    </source>
</evidence>
<keyword evidence="2" id="KW-0732">Signal</keyword>
<protein>
    <submittedName>
        <fullName evidence="3">Chaperone protein like</fullName>
    </submittedName>
</protein>
<dbReference type="Proteomes" id="UP000241394">
    <property type="component" value="Chromosome LG9"/>
</dbReference>
<dbReference type="OMA" id="SKNPPIH"/>
<feature type="signal peptide" evidence="2">
    <location>
        <begin position="1"/>
        <end position="26"/>
    </location>
</feature>
<evidence type="ECO:0000313" key="4">
    <source>
        <dbReference type="Proteomes" id="UP000241394"/>
    </source>
</evidence>
<dbReference type="Gramene" id="PSS21548">
    <property type="protein sequence ID" value="PSS21548"/>
    <property type="gene ID" value="CEY00_Acc10596"/>
</dbReference>
<dbReference type="InterPro" id="IPR049306">
    <property type="entry name" value="GLV1-2"/>
</dbReference>
<dbReference type="OrthoDB" id="1625577at2759"/>
<feature type="region of interest" description="Disordered" evidence="1">
    <location>
        <begin position="27"/>
        <end position="78"/>
    </location>
</feature>